<keyword evidence="1" id="KW-0812">Transmembrane</keyword>
<accession>A0A6A6P0Y9</accession>
<feature type="transmembrane region" description="Helical" evidence="1">
    <location>
        <begin position="12"/>
        <end position="36"/>
    </location>
</feature>
<dbReference type="AlphaFoldDB" id="A0A6A6P0Y9"/>
<keyword evidence="3" id="KW-1185">Reference proteome</keyword>
<sequence length="158" mass="17778">MRFRVLDDMHGFRGAVFLFLYLPLLFVIFVFITFILHIRGEARPVRCLFFFLATCATVVAVVSSLSIFPPRGRPIVLKRSKRGLKSPPKHVLYVPCVSAFIRGEFPVRLLFAAPLGVGHRGFGGSSYWCCYGVSRSCHALAFAQGTRHRDNDRFGRGP</sequence>
<dbReference type="EMBL" id="MU001681">
    <property type="protein sequence ID" value="KAF2457133.1"/>
    <property type="molecule type" value="Genomic_DNA"/>
</dbReference>
<keyword evidence="1" id="KW-1133">Transmembrane helix</keyword>
<proteinExistence type="predicted"/>
<gene>
    <name evidence="2" type="ORF">BDY21DRAFT_345029</name>
</gene>
<feature type="transmembrane region" description="Helical" evidence="1">
    <location>
        <begin position="48"/>
        <end position="68"/>
    </location>
</feature>
<reference evidence="2" key="1">
    <citation type="journal article" date="2020" name="Stud. Mycol.">
        <title>101 Dothideomycetes genomes: a test case for predicting lifestyles and emergence of pathogens.</title>
        <authorList>
            <person name="Haridas S."/>
            <person name="Albert R."/>
            <person name="Binder M."/>
            <person name="Bloem J."/>
            <person name="Labutti K."/>
            <person name="Salamov A."/>
            <person name="Andreopoulos B."/>
            <person name="Baker S."/>
            <person name="Barry K."/>
            <person name="Bills G."/>
            <person name="Bluhm B."/>
            <person name="Cannon C."/>
            <person name="Castanera R."/>
            <person name="Culley D."/>
            <person name="Daum C."/>
            <person name="Ezra D."/>
            <person name="Gonzalez J."/>
            <person name="Henrissat B."/>
            <person name="Kuo A."/>
            <person name="Liang C."/>
            <person name="Lipzen A."/>
            <person name="Lutzoni F."/>
            <person name="Magnuson J."/>
            <person name="Mondo S."/>
            <person name="Nolan M."/>
            <person name="Ohm R."/>
            <person name="Pangilinan J."/>
            <person name="Park H.-J."/>
            <person name="Ramirez L."/>
            <person name="Alfaro M."/>
            <person name="Sun H."/>
            <person name="Tritt A."/>
            <person name="Yoshinaga Y."/>
            <person name="Zwiers L.-H."/>
            <person name="Turgeon B."/>
            <person name="Goodwin S."/>
            <person name="Spatafora J."/>
            <person name="Crous P."/>
            <person name="Grigoriev I."/>
        </authorList>
    </citation>
    <scope>NUCLEOTIDE SEQUENCE</scope>
    <source>
        <strain evidence="2">ATCC 16933</strain>
    </source>
</reference>
<name>A0A6A6P0Y9_9PEZI</name>
<protein>
    <submittedName>
        <fullName evidence="2">Uncharacterized protein</fullName>
    </submittedName>
</protein>
<evidence type="ECO:0000313" key="3">
    <source>
        <dbReference type="Proteomes" id="UP000799766"/>
    </source>
</evidence>
<organism evidence="2 3">
    <name type="scientific">Lineolata rhizophorae</name>
    <dbReference type="NCBI Taxonomy" id="578093"/>
    <lineage>
        <taxon>Eukaryota</taxon>
        <taxon>Fungi</taxon>
        <taxon>Dikarya</taxon>
        <taxon>Ascomycota</taxon>
        <taxon>Pezizomycotina</taxon>
        <taxon>Dothideomycetes</taxon>
        <taxon>Dothideomycetes incertae sedis</taxon>
        <taxon>Lineolatales</taxon>
        <taxon>Lineolataceae</taxon>
        <taxon>Lineolata</taxon>
    </lineage>
</organism>
<dbReference type="Proteomes" id="UP000799766">
    <property type="component" value="Unassembled WGS sequence"/>
</dbReference>
<keyword evidence="1" id="KW-0472">Membrane</keyword>
<evidence type="ECO:0000256" key="1">
    <source>
        <dbReference type="SAM" id="Phobius"/>
    </source>
</evidence>
<evidence type="ECO:0000313" key="2">
    <source>
        <dbReference type="EMBL" id="KAF2457133.1"/>
    </source>
</evidence>